<evidence type="ECO:0000313" key="1">
    <source>
        <dbReference type="EMBL" id="MBW82144.1"/>
    </source>
</evidence>
<accession>A0A2P2ILQ4</accession>
<sequence length="57" mass="6744">MCLPSIKIWQVFAMTIAGRSFRQQLIVRLGHHLQRALTCFQFTGLRVERSEYLYIES</sequence>
<protein>
    <submittedName>
        <fullName evidence="1">Uncharacterized protein</fullName>
    </submittedName>
</protein>
<name>A0A2P2ILQ4_RHIMU</name>
<organism evidence="1">
    <name type="scientific">Rhizophora mucronata</name>
    <name type="common">Asiatic mangrove</name>
    <dbReference type="NCBI Taxonomy" id="61149"/>
    <lineage>
        <taxon>Eukaryota</taxon>
        <taxon>Viridiplantae</taxon>
        <taxon>Streptophyta</taxon>
        <taxon>Embryophyta</taxon>
        <taxon>Tracheophyta</taxon>
        <taxon>Spermatophyta</taxon>
        <taxon>Magnoliopsida</taxon>
        <taxon>eudicotyledons</taxon>
        <taxon>Gunneridae</taxon>
        <taxon>Pentapetalae</taxon>
        <taxon>rosids</taxon>
        <taxon>fabids</taxon>
        <taxon>Malpighiales</taxon>
        <taxon>Rhizophoraceae</taxon>
        <taxon>Rhizophora</taxon>
    </lineage>
</organism>
<proteinExistence type="predicted"/>
<dbReference type="AlphaFoldDB" id="A0A2P2ILQ4"/>
<dbReference type="EMBL" id="GGEC01001661">
    <property type="protein sequence ID" value="MBW82144.1"/>
    <property type="molecule type" value="Transcribed_RNA"/>
</dbReference>
<reference evidence="1" key="1">
    <citation type="submission" date="2018-02" db="EMBL/GenBank/DDBJ databases">
        <title>Rhizophora mucronata_Transcriptome.</title>
        <authorList>
            <person name="Meera S.P."/>
            <person name="Sreeshan A."/>
            <person name="Augustine A."/>
        </authorList>
    </citation>
    <scope>NUCLEOTIDE SEQUENCE</scope>
    <source>
        <tissue evidence="1">Leaf</tissue>
    </source>
</reference>